<proteinExistence type="predicted"/>
<sequence>MRFFALAALLALAPAAAQAPMHLPTTPPGKPDPAAVTAGTYAIEPGHTQVMFALDHLGFSIFRGFLSNASGTLKLDPRNLGATKLEVTIPIDSIYTSSRELNDELIGPKFFDVQHWPNATFASTSVLLGPDGKVLLNGNLTLHGQTHPVQMTVKLHGAGKSLMGKGQSIGFDARTAINRSEYGIGGGVPLVSDQVQITIAAAFEQQ</sequence>
<dbReference type="PANTHER" id="PTHR34406">
    <property type="entry name" value="PROTEIN YCEI"/>
    <property type="match status" value="1"/>
</dbReference>
<evidence type="ECO:0000259" key="2">
    <source>
        <dbReference type="SMART" id="SM00867"/>
    </source>
</evidence>
<evidence type="ECO:0000256" key="1">
    <source>
        <dbReference type="SAM" id="SignalP"/>
    </source>
</evidence>
<reference evidence="3 4" key="1">
    <citation type="submission" date="2020-07" db="EMBL/GenBank/DDBJ databases">
        <authorList>
            <person name="Sun Q."/>
        </authorList>
    </citation>
    <scope>NUCLEOTIDE SEQUENCE [LARGE SCALE GENOMIC DNA]</scope>
    <source>
        <strain evidence="3 4">CGMCC 1.13654</strain>
    </source>
</reference>
<feature type="chain" id="PRO_5032360619" evidence="1">
    <location>
        <begin position="20"/>
        <end position="206"/>
    </location>
</feature>
<dbReference type="SMART" id="SM00867">
    <property type="entry name" value="YceI"/>
    <property type="match status" value="1"/>
</dbReference>
<evidence type="ECO:0000313" key="3">
    <source>
        <dbReference type="EMBL" id="MBA2936517.1"/>
    </source>
</evidence>
<accession>A0A838LBW6</accession>
<dbReference type="EMBL" id="JACEIB010000027">
    <property type="protein sequence ID" value="MBA2936517.1"/>
    <property type="molecule type" value="Genomic_DNA"/>
</dbReference>
<name>A0A838LBW6_9SPHN</name>
<feature type="domain" description="Lipid/polyisoprenoid-binding YceI-like" evidence="2">
    <location>
        <begin position="40"/>
        <end position="204"/>
    </location>
</feature>
<keyword evidence="4" id="KW-1185">Reference proteome</keyword>
<dbReference type="PANTHER" id="PTHR34406:SF1">
    <property type="entry name" value="PROTEIN YCEI"/>
    <property type="match status" value="1"/>
</dbReference>
<dbReference type="Pfam" id="PF04264">
    <property type="entry name" value="YceI"/>
    <property type="match status" value="1"/>
</dbReference>
<gene>
    <name evidence="3" type="ORF">HZF05_20745</name>
</gene>
<dbReference type="Gene3D" id="2.40.128.110">
    <property type="entry name" value="Lipid/polyisoprenoid-binding, YceI-like"/>
    <property type="match status" value="1"/>
</dbReference>
<dbReference type="SUPFAM" id="SSF101874">
    <property type="entry name" value="YceI-like"/>
    <property type="match status" value="1"/>
</dbReference>
<evidence type="ECO:0000313" key="4">
    <source>
        <dbReference type="Proteomes" id="UP000570166"/>
    </source>
</evidence>
<dbReference type="InterPro" id="IPR007372">
    <property type="entry name" value="Lipid/polyisoprenoid-bd_YceI"/>
</dbReference>
<comment type="caution">
    <text evidence="3">The sequence shown here is derived from an EMBL/GenBank/DDBJ whole genome shotgun (WGS) entry which is preliminary data.</text>
</comment>
<dbReference type="RefSeq" id="WP_160364357.1">
    <property type="nucleotide sequence ID" value="NZ_JACEIB010000027.1"/>
</dbReference>
<dbReference type="Proteomes" id="UP000570166">
    <property type="component" value="Unassembled WGS sequence"/>
</dbReference>
<organism evidence="3 4">
    <name type="scientific">Sphingomonas chungangi</name>
    <dbReference type="NCBI Taxonomy" id="2683589"/>
    <lineage>
        <taxon>Bacteria</taxon>
        <taxon>Pseudomonadati</taxon>
        <taxon>Pseudomonadota</taxon>
        <taxon>Alphaproteobacteria</taxon>
        <taxon>Sphingomonadales</taxon>
        <taxon>Sphingomonadaceae</taxon>
        <taxon>Sphingomonas</taxon>
    </lineage>
</organism>
<dbReference type="AlphaFoldDB" id="A0A838LBW6"/>
<dbReference type="InterPro" id="IPR036761">
    <property type="entry name" value="TTHA0802/YceI-like_sf"/>
</dbReference>
<feature type="signal peptide" evidence="1">
    <location>
        <begin position="1"/>
        <end position="19"/>
    </location>
</feature>
<keyword evidence="1" id="KW-0732">Signal</keyword>
<protein>
    <submittedName>
        <fullName evidence="3">YceI family protein</fullName>
    </submittedName>
</protein>